<evidence type="ECO:0000256" key="1">
    <source>
        <dbReference type="SAM" id="Phobius"/>
    </source>
</evidence>
<comment type="caution">
    <text evidence="2">The sequence shown here is derived from an EMBL/GenBank/DDBJ whole genome shotgun (WGS) entry which is preliminary data.</text>
</comment>
<accession>A0A1Q6DS47</accession>
<keyword evidence="1" id="KW-1133">Transmembrane helix</keyword>
<dbReference type="STRING" id="1903181.BTN85_1841"/>
<gene>
    <name evidence="2" type="ORF">BTN85_1841</name>
</gene>
<protein>
    <submittedName>
        <fullName evidence="2">Uncharacterized protein</fullName>
    </submittedName>
</protein>
<evidence type="ECO:0000313" key="2">
    <source>
        <dbReference type="EMBL" id="OKY77194.1"/>
    </source>
</evidence>
<dbReference type="Proteomes" id="UP000185744">
    <property type="component" value="Unassembled WGS sequence"/>
</dbReference>
<keyword evidence="3" id="KW-1185">Reference proteome</keyword>
<organism evidence="2 3">
    <name type="scientific">Methanohalarchaeum thermophilum</name>
    <dbReference type="NCBI Taxonomy" id="1903181"/>
    <lineage>
        <taxon>Archaea</taxon>
        <taxon>Methanobacteriati</taxon>
        <taxon>Methanobacteriota</taxon>
        <taxon>Methanonatronarchaeia</taxon>
        <taxon>Methanonatronarchaeales</taxon>
        <taxon>Methanonatronarchaeaceae</taxon>
        <taxon>Candidatus Methanohalarchaeum</taxon>
    </lineage>
</organism>
<feature type="transmembrane region" description="Helical" evidence="1">
    <location>
        <begin position="65"/>
        <end position="83"/>
    </location>
</feature>
<feature type="transmembrane region" description="Helical" evidence="1">
    <location>
        <begin position="6"/>
        <end position="29"/>
    </location>
</feature>
<keyword evidence="1" id="KW-0812">Transmembrane</keyword>
<sequence length="152" mass="17145">MIGYVGFVLFFVFFHVVSYFVAGMIAYSISKNLYVGSDRLLDFLVSPEEEGETGFTVRRVLPAQLVRGLLMSVLLIPLIGTIADFSLGIRFLFFAGLMFIYTDLSSAAPFPSNIEGFVYMKKKYVKKEVFWKTQVEMVVYSLVFGVLISLSI</sequence>
<name>A0A1Q6DS47_METT1</name>
<reference evidence="2" key="1">
    <citation type="submission" date="2016-12" db="EMBL/GenBank/DDBJ databases">
        <title>Discovery of methanogenic haloarchaea.</title>
        <authorList>
            <person name="Sorokin D.Y."/>
            <person name="Makarova K.S."/>
            <person name="Abbas B."/>
            <person name="Ferrer M."/>
            <person name="Golyshin P.N."/>
        </authorList>
    </citation>
    <scope>NUCLEOTIDE SEQUENCE [LARGE SCALE GENOMIC DNA]</scope>
    <source>
        <strain evidence="2">HMET1</strain>
    </source>
</reference>
<evidence type="ECO:0000313" key="3">
    <source>
        <dbReference type="Proteomes" id="UP000185744"/>
    </source>
</evidence>
<feature type="transmembrane region" description="Helical" evidence="1">
    <location>
        <begin position="129"/>
        <end position="150"/>
    </location>
</feature>
<dbReference type="AlphaFoldDB" id="A0A1Q6DS47"/>
<dbReference type="EMBL" id="MSDW01000002">
    <property type="protein sequence ID" value="OKY77194.1"/>
    <property type="molecule type" value="Genomic_DNA"/>
</dbReference>
<dbReference type="InParanoid" id="A0A1Q6DS47"/>
<proteinExistence type="predicted"/>
<keyword evidence="1" id="KW-0472">Membrane</keyword>